<dbReference type="NCBIfam" id="NF003588">
    <property type="entry name" value="PRK05254.1-1"/>
    <property type="match status" value="1"/>
</dbReference>
<dbReference type="InterPro" id="IPR002043">
    <property type="entry name" value="UDG_fam1"/>
</dbReference>
<comment type="similarity">
    <text evidence="3 9 11">Belongs to the uracil-DNA glycosylase (UDG) superfamily. UNG family.</text>
</comment>
<keyword evidence="6 9" id="KW-0227">DNA damage</keyword>
<dbReference type="Proteomes" id="UP000219546">
    <property type="component" value="Unassembled WGS sequence"/>
</dbReference>
<dbReference type="GO" id="GO:0004844">
    <property type="term" value="F:uracil DNA N-glycosylase activity"/>
    <property type="evidence" value="ECO:0007669"/>
    <property type="project" value="UniProtKB-UniRule"/>
</dbReference>
<comment type="function">
    <text evidence="2 9 11">Excises uracil residues from the DNA which can arise as a result of misincorporation of dUMP residues by DNA polymerase or due to deamination of cytosine.</text>
</comment>
<dbReference type="InterPro" id="IPR018085">
    <property type="entry name" value="Ura-DNA_Glyclase_AS"/>
</dbReference>
<dbReference type="SMART" id="SM00986">
    <property type="entry name" value="UDG"/>
    <property type="match status" value="1"/>
</dbReference>
<name>A0A285CIU4_9BACI</name>
<dbReference type="NCBIfam" id="NF003589">
    <property type="entry name" value="PRK05254.1-2"/>
    <property type="match status" value="1"/>
</dbReference>
<organism evidence="13 14">
    <name type="scientific">Bacillus oleivorans</name>
    <dbReference type="NCBI Taxonomy" id="1448271"/>
    <lineage>
        <taxon>Bacteria</taxon>
        <taxon>Bacillati</taxon>
        <taxon>Bacillota</taxon>
        <taxon>Bacilli</taxon>
        <taxon>Bacillales</taxon>
        <taxon>Bacillaceae</taxon>
        <taxon>Bacillus</taxon>
    </lineage>
</organism>
<evidence type="ECO:0000256" key="6">
    <source>
        <dbReference type="ARBA" id="ARBA00022763"/>
    </source>
</evidence>
<keyword evidence="9" id="KW-0963">Cytoplasm</keyword>
<dbReference type="PANTHER" id="PTHR11264">
    <property type="entry name" value="URACIL-DNA GLYCOSYLASE"/>
    <property type="match status" value="1"/>
</dbReference>
<keyword evidence="8 9" id="KW-0234">DNA repair</keyword>
<dbReference type="PANTHER" id="PTHR11264:SF0">
    <property type="entry name" value="URACIL-DNA GLYCOSYLASE"/>
    <property type="match status" value="1"/>
</dbReference>
<dbReference type="NCBIfam" id="NF003592">
    <property type="entry name" value="PRK05254.1-5"/>
    <property type="match status" value="1"/>
</dbReference>
<dbReference type="PROSITE" id="PS00130">
    <property type="entry name" value="U_DNA_GLYCOSYLASE"/>
    <property type="match status" value="1"/>
</dbReference>
<evidence type="ECO:0000256" key="3">
    <source>
        <dbReference type="ARBA" id="ARBA00008184"/>
    </source>
</evidence>
<evidence type="ECO:0000256" key="8">
    <source>
        <dbReference type="ARBA" id="ARBA00023204"/>
    </source>
</evidence>
<comment type="subcellular location">
    <subcellularLocation>
        <location evidence="9">Cytoplasm</location>
    </subcellularLocation>
</comment>
<evidence type="ECO:0000313" key="13">
    <source>
        <dbReference type="EMBL" id="SNX66903.1"/>
    </source>
</evidence>
<keyword evidence="7 9" id="KW-0378">Hydrolase</keyword>
<dbReference type="AlphaFoldDB" id="A0A285CIU4"/>
<evidence type="ECO:0000313" key="14">
    <source>
        <dbReference type="Proteomes" id="UP000219546"/>
    </source>
</evidence>
<evidence type="ECO:0000256" key="11">
    <source>
        <dbReference type="RuleBase" id="RU003780"/>
    </source>
</evidence>
<gene>
    <name evidence="9" type="primary">ung</name>
    <name evidence="13" type="ORF">SAMN05877753_101216</name>
</gene>
<evidence type="ECO:0000256" key="2">
    <source>
        <dbReference type="ARBA" id="ARBA00002631"/>
    </source>
</evidence>
<dbReference type="SMART" id="SM00987">
    <property type="entry name" value="UreE_C"/>
    <property type="match status" value="1"/>
</dbReference>
<reference evidence="13 14" key="1">
    <citation type="submission" date="2017-08" db="EMBL/GenBank/DDBJ databases">
        <authorList>
            <person name="de Groot N.N."/>
        </authorList>
    </citation>
    <scope>NUCLEOTIDE SEQUENCE [LARGE SCALE GENOMIC DNA]</scope>
    <source>
        <strain evidence="13 14">JC228</strain>
    </source>
</reference>
<dbReference type="SUPFAM" id="SSF52141">
    <property type="entry name" value="Uracil-DNA glycosylase-like"/>
    <property type="match status" value="1"/>
</dbReference>
<evidence type="ECO:0000256" key="7">
    <source>
        <dbReference type="ARBA" id="ARBA00022801"/>
    </source>
</evidence>
<dbReference type="Gene3D" id="3.40.470.10">
    <property type="entry name" value="Uracil-DNA glycosylase-like domain"/>
    <property type="match status" value="1"/>
</dbReference>
<evidence type="ECO:0000259" key="12">
    <source>
        <dbReference type="SMART" id="SM00986"/>
    </source>
</evidence>
<proteinExistence type="inferred from homology"/>
<dbReference type="GO" id="GO:0005737">
    <property type="term" value="C:cytoplasm"/>
    <property type="evidence" value="ECO:0007669"/>
    <property type="project" value="UniProtKB-SubCell"/>
</dbReference>
<dbReference type="CDD" id="cd10027">
    <property type="entry name" value="UDG-F1-like"/>
    <property type="match status" value="1"/>
</dbReference>
<accession>A0A285CIU4</accession>
<dbReference type="InterPro" id="IPR005122">
    <property type="entry name" value="Uracil-DNA_glycosylase-like"/>
</dbReference>
<evidence type="ECO:0000256" key="9">
    <source>
        <dbReference type="HAMAP-Rule" id="MF_00148"/>
    </source>
</evidence>
<feature type="domain" description="Uracil-DNA glycosylase-like" evidence="12">
    <location>
        <begin position="51"/>
        <end position="211"/>
    </location>
</feature>
<dbReference type="RefSeq" id="WP_097156744.1">
    <property type="nucleotide sequence ID" value="NZ_JBEPMQ010000012.1"/>
</dbReference>
<keyword evidence="14" id="KW-1185">Reference proteome</keyword>
<dbReference type="EC" id="3.2.2.27" evidence="4 9"/>
<comment type="catalytic activity">
    <reaction evidence="1 9 11">
        <text>Hydrolyzes single-stranded DNA or mismatched double-stranded DNA and polynucleotides, releasing free uracil.</text>
        <dbReference type="EC" id="3.2.2.27"/>
    </reaction>
</comment>
<evidence type="ECO:0000256" key="4">
    <source>
        <dbReference type="ARBA" id="ARBA00012030"/>
    </source>
</evidence>
<dbReference type="InterPro" id="IPR036895">
    <property type="entry name" value="Uracil-DNA_glycosylase-like_sf"/>
</dbReference>
<dbReference type="GO" id="GO:0097510">
    <property type="term" value="P:base-excision repair, AP site formation via deaminated base removal"/>
    <property type="evidence" value="ECO:0007669"/>
    <property type="project" value="TreeGrafter"/>
</dbReference>
<evidence type="ECO:0000256" key="10">
    <source>
        <dbReference type="PROSITE-ProRule" id="PRU10072"/>
    </source>
</evidence>
<dbReference type="Pfam" id="PF03167">
    <property type="entry name" value="UDG"/>
    <property type="match status" value="1"/>
</dbReference>
<dbReference type="HAMAP" id="MF_00148">
    <property type="entry name" value="UDG"/>
    <property type="match status" value="1"/>
</dbReference>
<feature type="active site" description="Proton acceptor" evidence="9 10">
    <location>
        <position position="66"/>
    </location>
</feature>
<dbReference type="OrthoDB" id="9804372at2"/>
<dbReference type="NCBIfam" id="TIGR00628">
    <property type="entry name" value="ung"/>
    <property type="match status" value="1"/>
</dbReference>
<dbReference type="EMBL" id="OAOP01000001">
    <property type="protein sequence ID" value="SNX66903.1"/>
    <property type="molecule type" value="Genomic_DNA"/>
</dbReference>
<evidence type="ECO:0000256" key="5">
    <source>
        <dbReference type="ARBA" id="ARBA00018429"/>
    </source>
</evidence>
<dbReference type="NCBIfam" id="NF003591">
    <property type="entry name" value="PRK05254.1-4"/>
    <property type="match status" value="1"/>
</dbReference>
<evidence type="ECO:0000256" key="1">
    <source>
        <dbReference type="ARBA" id="ARBA00001400"/>
    </source>
</evidence>
<protein>
    <recommendedName>
        <fullName evidence="5 9">Uracil-DNA glycosylase</fullName>
        <shortName evidence="9">UDG</shortName>
        <ecNumber evidence="4 9">3.2.2.27</ecNumber>
    </recommendedName>
</protein>
<dbReference type="FunFam" id="3.40.470.10:FF:000001">
    <property type="entry name" value="Uracil-DNA glycosylase"/>
    <property type="match status" value="1"/>
</dbReference>
<sequence length="226" mass="26069">MSIPKLDNHWGILLKEEWEKPYFQKLMAYIKKEYETAIIYPKQDDLFRALQLTDYPDVKAVILGQDPYHGPDQAHGLSFSVKQGERIPPSLRNIYKELQADLGVDMPSHGCLEKWAEEGVLLLNTVLTVRKGNAHSHRGRGWETFTDQVISHLNNREKPVIFILWGNPAQSKLHLIDREKHVCLTAPHPSPLSAAKGFFGSRPFSKVNHILKQWKIKEIDWRVPYS</sequence>